<keyword evidence="1" id="KW-0880">Kelch repeat</keyword>
<feature type="compositionally biased region" description="Polar residues" evidence="3">
    <location>
        <begin position="279"/>
        <end position="301"/>
    </location>
</feature>
<dbReference type="Gene3D" id="3.30.710.10">
    <property type="entry name" value="Potassium Channel Kv1.1, Chain A"/>
    <property type="match status" value="1"/>
</dbReference>
<evidence type="ECO:0000313" key="5">
    <source>
        <dbReference type="EMBL" id="KAA6415054.1"/>
    </source>
</evidence>
<dbReference type="AlphaFoldDB" id="A0A1W5CZ06"/>
<feature type="region of interest" description="Disordered" evidence="3">
    <location>
        <begin position="721"/>
        <end position="754"/>
    </location>
</feature>
<dbReference type="PANTHER" id="PTHR46093:SF18">
    <property type="entry name" value="FIBRONECTIN TYPE-III DOMAIN-CONTAINING PROTEIN"/>
    <property type="match status" value="1"/>
</dbReference>
<sequence length="754" mass="82932">MVHHPNTPATGSQTPGPQQTQMSGSTWNGFGSPSRTRLSASSSNNTYLLPMSPTKGRRASNDAYKPRIARTCGQRPACLVNASVTYCGNNQIYAFGGFDQYTDEVYNHVLRLDLDSLQWTLVDNYGDIPGVRMGHTACLWQGDKILIYGGENEHREYLSDVVIFDLKNAHWTQPDIRGHIPKGRARHAAAVYDDKLYVVGGLAGTETYTLDEICYLDLKTWAWSRSWSFVGRYDHSTWVWGGRIWVFGGMGPDMERTGELWWLDLKSSPAFKSAPVTGTRDSSTASSRVPPSPRSQYTPFNQPHHVVTGSTGYTANSSSVQVRASSMTPKPIAPGDISSIKFVSGPNVPSQALGTHYHVYSSGTLLDFVTSSDTIRPSECNLSSLELDSFRWRRLAEGSEIFDPGYRWHYCAMNEDGTKAWLLGCATESRDNGAGAFEAYLSDVLPIDLRKFGLLGNGFSPEPNGEGHPKMPASDTHATSNVSGLGVDLAAMFDQIPESGNGTDFIVTGERDESADDDSMSAISTQAVSEQQHFMASNALTSPPIHVHKLILQARWPHFNRVYASQMAEFHTKKMHIPEPYSVVRAFLYYLYTDSIVKHPEFCAGLGDVAGLLVMSNVYDMPKLRLLCIHRLSRELDVEHSAVVWERAGTAGEEWLKRRAATFCLTHWGRIVRTDGFKKLSRQCMTELCEAVDIEGRVIGGEELEVIGGLGGGKIGVGGSGRGLSNNKANTPGIQLGEEVEEAEAEEDDGMELN</sequence>
<evidence type="ECO:0000256" key="2">
    <source>
        <dbReference type="ARBA" id="ARBA00022737"/>
    </source>
</evidence>
<feature type="compositionally biased region" description="Low complexity" evidence="3">
    <location>
        <begin position="7"/>
        <end position="24"/>
    </location>
</feature>
<reference evidence="7" key="1">
    <citation type="submission" date="2017-03" db="EMBL/GenBank/DDBJ databases">
        <authorList>
            <person name="Sharma R."/>
            <person name="Thines M."/>
        </authorList>
    </citation>
    <scope>NUCLEOTIDE SEQUENCE [LARGE SCALE GENOMIC DNA]</scope>
</reference>
<feature type="region of interest" description="Disordered" evidence="3">
    <location>
        <begin position="1"/>
        <end position="61"/>
    </location>
</feature>
<dbReference type="InterPro" id="IPR015915">
    <property type="entry name" value="Kelch-typ_b-propeller"/>
</dbReference>
<dbReference type="OrthoDB" id="432528at2759"/>
<evidence type="ECO:0000313" key="6">
    <source>
        <dbReference type="EMBL" id="SLM36117.1"/>
    </source>
</evidence>
<dbReference type="Gene3D" id="2.120.10.80">
    <property type="entry name" value="Kelch-type beta propeller"/>
    <property type="match status" value="2"/>
</dbReference>
<keyword evidence="2" id="KW-0677">Repeat</keyword>
<dbReference type="Proteomes" id="UP000324767">
    <property type="component" value="Unassembled WGS sequence"/>
</dbReference>
<dbReference type="Proteomes" id="UP000192927">
    <property type="component" value="Unassembled WGS sequence"/>
</dbReference>
<dbReference type="SUPFAM" id="SSF54695">
    <property type="entry name" value="POZ domain"/>
    <property type="match status" value="1"/>
</dbReference>
<evidence type="ECO:0000313" key="8">
    <source>
        <dbReference type="Proteomes" id="UP000324767"/>
    </source>
</evidence>
<evidence type="ECO:0000256" key="3">
    <source>
        <dbReference type="SAM" id="MobiDB-lite"/>
    </source>
</evidence>
<feature type="compositionally biased region" description="Low complexity" evidence="3">
    <location>
        <begin position="32"/>
        <end position="46"/>
    </location>
</feature>
<feature type="compositionally biased region" description="Acidic residues" evidence="3">
    <location>
        <begin position="738"/>
        <end position="754"/>
    </location>
</feature>
<feature type="domain" description="BTB" evidence="4">
    <location>
        <begin position="545"/>
        <end position="600"/>
    </location>
</feature>
<dbReference type="Pfam" id="PF00651">
    <property type="entry name" value="BTB"/>
    <property type="match status" value="1"/>
</dbReference>
<name>A0A1W5CZ06_9LECA</name>
<dbReference type="PROSITE" id="PS50097">
    <property type="entry name" value="BTB"/>
    <property type="match status" value="1"/>
</dbReference>
<dbReference type="EMBL" id="FWEW01000900">
    <property type="protein sequence ID" value="SLM36117.1"/>
    <property type="molecule type" value="Genomic_DNA"/>
</dbReference>
<dbReference type="SUPFAM" id="SSF117281">
    <property type="entry name" value="Kelch motif"/>
    <property type="match status" value="1"/>
</dbReference>
<organism evidence="6 7">
    <name type="scientific">Lasallia pustulata</name>
    <dbReference type="NCBI Taxonomy" id="136370"/>
    <lineage>
        <taxon>Eukaryota</taxon>
        <taxon>Fungi</taxon>
        <taxon>Dikarya</taxon>
        <taxon>Ascomycota</taxon>
        <taxon>Pezizomycotina</taxon>
        <taxon>Lecanoromycetes</taxon>
        <taxon>OSLEUM clade</taxon>
        <taxon>Umbilicariomycetidae</taxon>
        <taxon>Umbilicariales</taxon>
        <taxon>Umbilicariaceae</taxon>
        <taxon>Lasallia</taxon>
    </lineage>
</organism>
<accession>A0A1W5CZ06</accession>
<dbReference type="InterPro" id="IPR011333">
    <property type="entry name" value="SKP1/BTB/POZ_sf"/>
</dbReference>
<proteinExistence type="predicted"/>
<evidence type="ECO:0000259" key="4">
    <source>
        <dbReference type="PROSITE" id="PS50097"/>
    </source>
</evidence>
<keyword evidence="7" id="KW-1185">Reference proteome</keyword>
<dbReference type="Pfam" id="PF24681">
    <property type="entry name" value="Kelch_KLHDC2_KLHL20_DRC7"/>
    <property type="match status" value="1"/>
</dbReference>
<dbReference type="EMBL" id="VXIT01000002">
    <property type="protein sequence ID" value="KAA6415054.1"/>
    <property type="molecule type" value="Genomic_DNA"/>
</dbReference>
<feature type="region of interest" description="Disordered" evidence="3">
    <location>
        <begin position="273"/>
        <end position="301"/>
    </location>
</feature>
<reference evidence="6" key="2">
    <citation type="submission" date="2017-03" db="EMBL/GenBank/DDBJ databases">
        <authorList>
            <person name="Afonso C.L."/>
            <person name="Miller P.J."/>
            <person name="Scott M.A."/>
            <person name="Spackman E."/>
            <person name="Goraichik I."/>
            <person name="Dimitrov K.M."/>
            <person name="Suarez D.L."/>
            <person name="Swayne D.E."/>
        </authorList>
    </citation>
    <scope>NUCLEOTIDE SEQUENCE [LARGE SCALE GENOMIC DNA]</scope>
</reference>
<gene>
    <name evidence="5" type="ORF">FRX48_01805</name>
</gene>
<dbReference type="InterPro" id="IPR000210">
    <property type="entry name" value="BTB/POZ_dom"/>
</dbReference>
<feature type="region of interest" description="Disordered" evidence="3">
    <location>
        <begin position="460"/>
        <end position="479"/>
    </location>
</feature>
<evidence type="ECO:0000313" key="7">
    <source>
        <dbReference type="Proteomes" id="UP000192927"/>
    </source>
</evidence>
<dbReference type="CDD" id="cd14733">
    <property type="entry name" value="BACK"/>
    <property type="match status" value="1"/>
</dbReference>
<protein>
    <submittedName>
        <fullName evidence="6">Kelch-type beta propeller</fullName>
    </submittedName>
</protein>
<reference evidence="5 8" key="3">
    <citation type="submission" date="2019-09" db="EMBL/GenBank/DDBJ databases">
        <title>The hologenome of the rock-dwelling lichen Lasallia pustulata.</title>
        <authorList>
            <person name="Greshake Tzovaras B."/>
            <person name="Segers F."/>
            <person name="Bicker A."/>
            <person name="Dal Grande F."/>
            <person name="Otte J."/>
            <person name="Hankeln T."/>
            <person name="Schmitt I."/>
            <person name="Ebersberger I."/>
        </authorList>
    </citation>
    <scope>NUCLEOTIDE SEQUENCE [LARGE SCALE GENOMIC DNA]</scope>
    <source>
        <strain evidence="5">A1-1</strain>
    </source>
</reference>
<evidence type="ECO:0000256" key="1">
    <source>
        <dbReference type="ARBA" id="ARBA00022441"/>
    </source>
</evidence>
<dbReference type="PANTHER" id="PTHR46093">
    <property type="entry name" value="ACYL-COA-BINDING DOMAIN-CONTAINING PROTEIN 5"/>
    <property type="match status" value="1"/>
</dbReference>